<protein>
    <recommendedName>
        <fullName evidence="4">Large ribosomal subunit protein uL6</fullName>
    </recommendedName>
    <alternativeName>
        <fullName evidence="5">60S ribosomal protein L9</fullName>
    </alternativeName>
</protein>
<evidence type="ECO:0000256" key="4">
    <source>
        <dbReference type="ARBA" id="ARBA00035246"/>
    </source>
</evidence>
<feature type="domain" description="Large ribosomal subunit protein uL6 alpha-beta" evidence="6">
    <location>
        <begin position="97"/>
        <end position="176"/>
    </location>
</feature>
<dbReference type="Gene3D" id="3.90.930.12">
    <property type="entry name" value="Ribosomal protein L6, alpha-beta domain"/>
    <property type="match status" value="2"/>
</dbReference>
<dbReference type="PIRSF" id="PIRSF002162">
    <property type="entry name" value="Ribosomal_L6"/>
    <property type="match status" value="1"/>
</dbReference>
<accession>A0A6P8IC26</accession>
<dbReference type="FunFam" id="3.90.930.12:FF:000005">
    <property type="entry name" value="60S ribosomal protein L9"/>
    <property type="match status" value="1"/>
</dbReference>
<dbReference type="KEGG" id="aten:116300284"/>
<feature type="domain" description="Large ribosomal subunit protein uL6 alpha-beta" evidence="6">
    <location>
        <begin position="13"/>
        <end position="85"/>
    </location>
</feature>
<proteinExistence type="inferred from homology"/>
<keyword evidence="3" id="KW-0687">Ribonucleoprotein</keyword>
<dbReference type="Pfam" id="PF00347">
    <property type="entry name" value="Ribosomal_L6"/>
    <property type="match status" value="2"/>
</dbReference>
<organism evidence="7 8">
    <name type="scientific">Actinia tenebrosa</name>
    <name type="common">Australian red waratah sea anemone</name>
    <dbReference type="NCBI Taxonomy" id="6105"/>
    <lineage>
        <taxon>Eukaryota</taxon>
        <taxon>Metazoa</taxon>
        <taxon>Cnidaria</taxon>
        <taxon>Anthozoa</taxon>
        <taxon>Hexacorallia</taxon>
        <taxon>Actiniaria</taxon>
        <taxon>Actiniidae</taxon>
        <taxon>Actinia</taxon>
    </lineage>
</organism>
<dbReference type="FunCoup" id="A0A6P8IC26">
    <property type="interactions" value="1625"/>
</dbReference>
<dbReference type="InterPro" id="IPR000702">
    <property type="entry name" value="Ribosomal_uL6-like"/>
</dbReference>
<keyword evidence="7" id="KW-1185">Reference proteome</keyword>
<dbReference type="AlphaFoldDB" id="A0A6P8IC26"/>
<dbReference type="SUPFAM" id="SSF56053">
    <property type="entry name" value="Ribosomal protein L6"/>
    <property type="match status" value="2"/>
</dbReference>
<evidence type="ECO:0000256" key="1">
    <source>
        <dbReference type="ARBA" id="ARBA00009356"/>
    </source>
</evidence>
<dbReference type="FunFam" id="3.90.930.12:FF:000003">
    <property type="entry name" value="60S ribosomal protein L9"/>
    <property type="match status" value="1"/>
</dbReference>
<dbReference type="InterPro" id="IPR020040">
    <property type="entry name" value="Ribosomal_uL6_a/b-dom"/>
</dbReference>
<evidence type="ECO:0000313" key="7">
    <source>
        <dbReference type="Proteomes" id="UP000515163"/>
    </source>
</evidence>
<evidence type="ECO:0000256" key="2">
    <source>
        <dbReference type="ARBA" id="ARBA00022980"/>
    </source>
</evidence>
<dbReference type="GO" id="GO:0003735">
    <property type="term" value="F:structural constituent of ribosome"/>
    <property type="evidence" value="ECO:0007669"/>
    <property type="project" value="InterPro"/>
</dbReference>
<dbReference type="GO" id="GO:0019843">
    <property type="term" value="F:rRNA binding"/>
    <property type="evidence" value="ECO:0007669"/>
    <property type="project" value="InterPro"/>
</dbReference>
<dbReference type="InterPro" id="IPR002359">
    <property type="entry name" value="Ribosomal_uL6_CS2"/>
</dbReference>
<dbReference type="PANTHER" id="PTHR11655:SF16">
    <property type="entry name" value="60S RIBOSOMAL PROTEIN L9"/>
    <property type="match status" value="1"/>
</dbReference>
<dbReference type="Proteomes" id="UP000515163">
    <property type="component" value="Unplaced"/>
</dbReference>
<evidence type="ECO:0000256" key="3">
    <source>
        <dbReference type="ARBA" id="ARBA00023274"/>
    </source>
</evidence>
<dbReference type="GO" id="GO:0002181">
    <property type="term" value="P:cytoplasmic translation"/>
    <property type="evidence" value="ECO:0007669"/>
    <property type="project" value="TreeGrafter"/>
</dbReference>
<evidence type="ECO:0000256" key="5">
    <source>
        <dbReference type="ARBA" id="ARBA00035349"/>
    </source>
</evidence>
<dbReference type="InterPro" id="IPR036789">
    <property type="entry name" value="Ribosomal_uL6-like_a/b-dom_sf"/>
</dbReference>
<dbReference type="RefSeq" id="XP_031564981.1">
    <property type="nucleotide sequence ID" value="XM_031709121.1"/>
</dbReference>
<dbReference type="GO" id="GO:0022625">
    <property type="term" value="C:cytosolic large ribosomal subunit"/>
    <property type="evidence" value="ECO:0007669"/>
    <property type="project" value="TreeGrafter"/>
</dbReference>
<sequence>MKTTLASRTVELPDNVDVFVKSRIVTVKGPRGTLKRNFRHLKLELIKLSQKKLRVDVWFASRKELACVKTILSHIENMIKGVTYGFKYKMRSVYAHFPINITIHEDGKLVEIRNFLGEKYVRRVNMREGVNCYNSPGVKDEITIEGNDLELVSNSAALIHQSTLVKNKDIRKFLDGIYVSEKTTVTPVL</sequence>
<evidence type="ECO:0000259" key="6">
    <source>
        <dbReference type="Pfam" id="PF00347"/>
    </source>
</evidence>
<keyword evidence="2" id="KW-0689">Ribosomal protein</keyword>
<dbReference type="OrthoDB" id="10252633at2759"/>
<comment type="similarity">
    <text evidence="1">Belongs to the universal ribosomal protein uL6 family.</text>
</comment>
<dbReference type="InParanoid" id="A0A6P8IC26"/>
<dbReference type="PROSITE" id="PS00700">
    <property type="entry name" value="RIBOSOMAL_L6_2"/>
    <property type="match status" value="1"/>
</dbReference>
<dbReference type="GeneID" id="116300284"/>
<reference evidence="8" key="1">
    <citation type="submission" date="2025-08" db="UniProtKB">
        <authorList>
            <consortium name="RefSeq"/>
        </authorList>
    </citation>
    <scope>IDENTIFICATION</scope>
    <source>
        <tissue evidence="8">Tentacle</tissue>
    </source>
</reference>
<gene>
    <name evidence="8" type="primary">LOC116300284</name>
</gene>
<name>A0A6P8IC26_ACTTE</name>
<dbReference type="PANTHER" id="PTHR11655">
    <property type="entry name" value="60S/50S RIBOSOMAL PROTEIN L6/L9"/>
    <property type="match status" value="1"/>
</dbReference>
<evidence type="ECO:0000313" key="8">
    <source>
        <dbReference type="RefSeq" id="XP_031564981.1"/>
    </source>
</evidence>